<dbReference type="Proteomes" id="UP001589810">
    <property type="component" value="Unassembled WGS sequence"/>
</dbReference>
<feature type="coiled-coil region" evidence="11">
    <location>
        <begin position="222"/>
        <end position="249"/>
    </location>
</feature>
<feature type="domain" description="Histidine kinase" evidence="13">
    <location>
        <begin position="245"/>
        <end position="453"/>
    </location>
</feature>
<feature type="domain" description="HAMP" evidence="14">
    <location>
        <begin position="184"/>
        <end position="237"/>
    </location>
</feature>
<dbReference type="CDD" id="cd00082">
    <property type="entry name" value="HisKA"/>
    <property type="match status" value="1"/>
</dbReference>
<reference evidence="15 16" key="1">
    <citation type="submission" date="2024-09" db="EMBL/GenBank/DDBJ databases">
        <authorList>
            <person name="Sun Q."/>
            <person name="Mori K."/>
        </authorList>
    </citation>
    <scope>NUCLEOTIDE SEQUENCE [LARGE SCALE GENOMIC DNA]</scope>
    <source>
        <strain evidence="15 16">TBRC 1432</strain>
    </source>
</reference>
<evidence type="ECO:0000256" key="1">
    <source>
        <dbReference type="ARBA" id="ARBA00000085"/>
    </source>
</evidence>
<keyword evidence="5" id="KW-0808">Transferase</keyword>
<dbReference type="GO" id="GO:0005524">
    <property type="term" value="F:ATP binding"/>
    <property type="evidence" value="ECO:0007669"/>
    <property type="project" value="UniProtKB-KW"/>
</dbReference>
<dbReference type="SUPFAM" id="SSF55874">
    <property type="entry name" value="ATPase domain of HSP90 chaperone/DNA topoisomerase II/histidine kinase"/>
    <property type="match status" value="1"/>
</dbReference>
<dbReference type="InterPro" id="IPR005467">
    <property type="entry name" value="His_kinase_dom"/>
</dbReference>
<feature type="transmembrane region" description="Helical" evidence="12">
    <location>
        <begin position="12"/>
        <end position="32"/>
    </location>
</feature>
<proteinExistence type="predicted"/>
<keyword evidence="9" id="KW-0902">Two-component regulatory system</keyword>
<evidence type="ECO:0000256" key="4">
    <source>
        <dbReference type="ARBA" id="ARBA00022553"/>
    </source>
</evidence>
<dbReference type="SUPFAM" id="SSF47384">
    <property type="entry name" value="Homodimeric domain of signal transducing histidine kinase"/>
    <property type="match status" value="1"/>
</dbReference>
<dbReference type="PANTHER" id="PTHR45436:SF5">
    <property type="entry name" value="SENSOR HISTIDINE KINASE TRCS"/>
    <property type="match status" value="1"/>
</dbReference>
<evidence type="ECO:0000256" key="5">
    <source>
        <dbReference type="ARBA" id="ARBA00022679"/>
    </source>
</evidence>
<dbReference type="PRINTS" id="PR00344">
    <property type="entry name" value="BCTRLSENSOR"/>
</dbReference>
<feature type="transmembrane region" description="Helical" evidence="12">
    <location>
        <begin position="163"/>
        <end position="183"/>
    </location>
</feature>
<evidence type="ECO:0000313" key="16">
    <source>
        <dbReference type="Proteomes" id="UP001589810"/>
    </source>
</evidence>
<dbReference type="SMART" id="SM00387">
    <property type="entry name" value="HATPase_c"/>
    <property type="match status" value="1"/>
</dbReference>
<dbReference type="PROSITE" id="PS50109">
    <property type="entry name" value="HIS_KIN"/>
    <property type="match status" value="1"/>
</dbReference>
<evidence type="ECO:0000313" key="15">
    <source>
        <dbReference type="EMBL" id="MFC0548764.1"/>
    </source>
</evidence>
<keyword evidence="8 12" id="KW-1133">Transmembrane helix</keyword>
<dbReference type="EC" id="2.7.13.3" evidence="3"/>
<accession>A0ABV6N8A0</accession>
<evidence type="ECO:0000259" key="14">
    <source>
        <dbReference type="PROSITE" id="PS50885"/>
    </source>
</evidence>
<dbReference type="PANTHER" id="PTHR45436">
    <property type="entry name" value="SENSOR HISTIDINE KINASE YKOH"/>
    <property type="match status" value="1"/>
</dbReference>
<dbReference type="SMART" id="SM00388">
    <property type="entry name" value="HisKA"/>
    <property type="match status" value="1"/>
</dbReference>
<keyword evidence="15" id="KW-0547">Nucleotide-binding</keyword>
<dbReference type="PROSITE" id="PS50885">
    <property type="entry name" value="HAMP"/>
    <property type="match status" value="1"/>
</dbReference>
<comment type="catalytic activity">
    <reaction evidence="1">
        <text>ATP + protein L-histidine = ADP + protein N-phospho-L-histidine.</text>
        <dbReference type="EC" id="2.7.13.3"/>
    </reaction>
</comment>
<dbReference type="Gene3D" id="1.10.287.130">
    <property type="match status" value="1"/>
</dbReference>
<dbReference type="InterPro" id="IPR003661">
    <property type="entry name" value="HisK_dim/P_dom"/>
</dbReference>
<evidence type="ECO:0000256" key="6">
    <source>
        <dbReference type="ARBA" id="ARBA00022692"/>
    </source>
</evidence>
<dbReference type="Gene3D" id="6.10.340.10">
    <property type="match status" value="1"/>
</dbReference>
<dbReference type="InterPro" id="IPR036097">
    <property type="entry name" value="HisK_dim/P_sf"/>
</dbReference>
<dbReference type="Pfam" id="PF00512">
    <property type="entry name" value="HisKA"/>
    <property type="match status" value="1"/>
</dbReference>
<dbReference type="SMART" id="SM00304">
    <property type="entry name" value="HAMP"/>
    <property type="match status" value="1"/>
</dbReference>
<dbReference type="CDD" id="cd00075">
    <property type="entry name" value="HATPase"/>
    <property type="match status" value="1"/>
</dbReference>
<keyword evidence="15" id="KW-0067">ATP-binding</keyword>
<organism evidence="15 16">
    <name type="scientific">Kutzneria chonburiensis</name>
    <dbReference type="NCBI Taxonomy" id="1483604"/>
    <lineage>
        <taxon>Bacteria</taxon>
        <taxon>Bacillati</taxon>
        <taxon>Actinomycetota</taxon>
        <taxon>Actinomycetes</taxon>
        <taxon>Pseudonocardiales</taxon>
        <taxon>Pseudonocardiaceae</taxon>
        <taxon>Kutzneria</taxon>
    </lineage>
</organism>
<keyword evidence="4" id="KW-0597">Phosphoprotein</keyword>
<keyword evidence="7" id="KW-0418">Kinase</keyword>
<evidence type="ECO:0000256" key="3">
    <source>
        <dbReference type="ARBA" id="ARBA00012438"/>
    </source>
</evidence>
<gene>
    <name evidence="15" type="ORF">ACFFH7_45155</name>
</gene>
<evidence type="ECO:0000256" key="11">
    <source>
        <dbReference type="SAM" id="Coils"/>
    </source>
</evidence>
<dbReference type="InterPro" id="IPR050428">
    <property type="entry name" value="TCS_sensor_his_kinase"/>
</dbReference>
<dbReference type="Pfam" id="PF00672">
    <property type="entry name" value="HAMP"/>
    <property type="match status" value="1"/>
</dbReference>
<comment type="caution">
    <text evidence="15">The sequence shown here is derived from an EMBL/GenBank/DDBJ whole genome shotgun (WGS) entry which is preliminary data.</text>
</comment>
<keyword evidence="16" id="KW-1185">Reference proteome</keyword>
<dbReference type="RefSeq" id="WP_273941824.1">
    <property type="nucleotide sequence ID" value="NZ_CP097263.1"/>
</dbReference>
<evidence type="ECO:0000256" key="9">
    <source>
        <dbReference type="ARBA" id="ARBA00023012"/>
    </source>
</evidence>
<dbReference type="Pfam" id="PF02518">
    <property type="entry name" value="HATPase_c"/>
    <property type="match status" value="1"/>
</dbReference>
<evidence type="ECO:0000256" key="8">
    <source>
        <dbReference type="ARBA" id="ARBA00022989"/>
    </source>
</evidence>
<evidence type="ECO:0000256" key="10">
    <source>
        <dbReference type="ARBA" id="ARBA00023136"/>
    </source>
</evidence>
<dbReference type="SUPFAM" id="SSF158472">
    <property type="entry name" value="HAMP domain-like"/>
    <property type="match status" value="1"/>
</dbReference>
<dbReference type="CDD" id="cd06225">
    <property type="entry name" value="HAMP"/>
    <property type="match status" value="1"/>
</dbReference>
<feature type="transmembrane region" description="Helical" evidence="12">
    <location>
        <begin position="129"/>
        <end position="151"/>
    </location>
</feature>
<evidence type="ECO:0000256" key="12">
    <source>
        <dbReference type="SAM" id="Phobius"/>
    </source>
</evidence>
<dbReference type="Gene3D" id="3.30.565.10">
    <property type="entry name" value="Histidine kinase-like ATPase, C-terminal domain"/>
    <property type="match status" value="1"/>
</dbReference>
<dbReference type="InterPro" id="IPR003660">
    <property type="entry name" value="HAMP_dom"/>
</dbReference>
<dbReference type="EMBL" id="JBHLUD010000019">
    <property type="protein sequence ID" value="MFC0548764.1"/>
    <property type="molecule type" value="Genomic_DNA"/>
</dbReference>
<dbReference type="InterPro" id="IPR004358">
    <property type="entry name" value="Sig_transdc_His_kin-like_C"/>
</dbReference>
<keyword evidence="6 12" id="KW-0812">Transmembrane</keyword>
<keyword evidence="10 12" id="KW-0472">Membrane</keyword>
<evidence type="ECO:0000256" key="7">
    <source>
        <dbReference type="ARBA" id="ARBA00022777"/>
    </source>
</evidence>
<sequence>MSRWWPASIRTSMALATFLVCGVLFTLGWIGIRAFVDARLSIQATSQAGGQLTRLVDALTHDRPPALDGDPMYVVVDGSGRAVTVSDAITRLNPQWTVPSPAPANVPSTWSTEVDVTLRSAAHPQWREFRTYTAVGAIAGPFTAYVFVLPWDTQNTLRLFDDTMAFFVPLATVIAVAVSWFALRRALRSVEAIRQELSEVSGSRLDRRVPVPPSRDEISRLARTTNETLDRLQRSYEQQERLVGDASHELRSPLASLRTGLEVALVHPGRADWPAVAERSLQDVDRLQRITTDLLHLAVQDRPLSTEVIDLAELAIEQVEEENMLGLRHVHAVLDGLPALVRGDRLQLERLLRNLIENAMRHCVRHVRVTVRAGKDRPVVVEVLDDGPGIPVADRERVFERFVRLDDARARDAGGSGLGLTLARDIAVRHGGTLTVEDSGAGARFVLRLPGVPDEGGLP</sequence>
<keyword evidence="11" id="KW-0175">Coiled coil</keyword>
<name>A0ABV6N8A0_9PSEU</name>
<dbReference type="InterPro" id="IPR036890">
    <property type="entry name" value="HATPase_C_sf"/>
</dbReference>
<dbReference type="InterPro" id="IPR003594">
    <property type="entry name" value="HATPase_dom"/>
</dbReference>
<comment type="subcellular location">
    <subcellularLocation>
        <location evidence="2">Cell membrane</location>
    </subcellularLocation>
</comment>
<protein>
    <recommendedName>
        <fullName evidence="3">histidine kinase</fullName>
        <ecNumber evidence="3">2.7.13.3</ecNumber>
    </recommendedName>
</protein>
<evidence type="ECO:0000256" key="2">
    <source>
        <dbReference type="ARBA" id="ARBA00004236"/>
    </source>
</evidence>
<evidence type="ECO:0000259" key="13">
    <source>
        <dbReference type="PROSITE" id="PS50109"/>
    </source>
</evidence>